<evidence type="ECO:0000313" key="5">
    <source>
        <dbReference type="EMBL" id="GHE75884.1"/>
    </source>
</evidence>
<dbReference type="SMART" id="SM00342">
    <property type="entry name" value="HTH_ARAC"/>
    <property type="match status" value="1"/>
</dbReference>
<dbReference type="EMBL" id="BNBC01000014">
    <property type="protein sequence ID" value="GHE75884.1"/>
    <property type="molecule type" value="Genomic_DNA"/>
</dbReference>
<dbReference type="GO" id="GO:0043565">
    <property type="term" value="F:sequence-specific DNA binding"/>
    <property type="evidence" value="ECO:0007669"/>
    <property type="project" value="InterPro"/>
</dbReference>
<dbReference type="Pfam" id="PF12833">
    <property type="entry name" value="HTH_18"/>
    <property type="match status" value="1"/>
</dbReference>
<reference evidence="5" key="2">
    <citation type="submission" date="2020-09" db="EMBL/GenBank/DDBJ databases">
        <authorList>
            <person name="Sun Q."/>
            <person name="Ohkuma M."/>
        </authorList>
    </citation>
    <scope>NUCLEOTIDE SEQUENCE</scope>
    <source>
        <strain evidence="5">JCM 3302</strain>
    </source>
</reference>
<protein>
    <recommendedName>
        <fullName evidence="4">HTH araC/xylS-type domain-containing protein</fullName>
    </recommendedName>
</protein>
<accession>A0A918ZX75</accession>
<keyword evidence="3" id="KW-0804">Transcription</keyword>
<keyword evidence="1" id="KW-0805">Transcription regulation</keyword>
<evidence type="ECO:0000256" key="3">
    <source>
        <dbReference type="ARBA" id="ARBA00023163"/>
    </source>
</evidence>
<evidence type="ECO:0000313" key="6">
    <source>
        <dbReference type="Proteomes" id="UP000641386"/>
    </source>
</evidence>
<dbReference type="InterPro" id="IPR018060">
    <property type="entry name" value="HTH_AraC"/>
</dbReference>
<keyword evidence="2" id="KW-0238">DNA-binding</keyword>
<name>A0A918ZX75_9ACTN</name>
<dbReference type="InterPro" id="IPR050204">
    <property type="entry name" value="AraC_XylS_family_regulators"/>
</dbReference>
<dbReference type="GO" id="GO:0003700">
    <property type="term" value="F:DNA-binding transcription factor activity"/>
    <property type="evidence" value="ECO:0007669"/>
    <property type="project" value="InterPro"/>
</dbReference>
<dbReference type="PROSITE" id="PS01124">
    <property type="entry name" value="HTH_ARAC_FAMILY_2"/>
    <property type="match status" value="1"/>
</dbReference>
<comment type="caution">
    <text evidence="5">The sequence shown here is derived from an EMBL/GenBank/DDBJ whole genome shotgun (WGS) entry which is preliminary data.</text>
</comment>
<feature type="domain" description="HTH araC/xylS-type" evidence="4">
    <location>
        <begin position="162"/>
        <end position="259"/>
    </location>
</feature>
<evidence type="ECO:0000256" key="1">
    <source>
        <dbReference type="ARBA" id="ARBA00023015"/>
    </source>
</evidence>
<dbReference type="Gene3D" id="1.10.10.60">
    <property type="entry name" value="Homeodomain-like"/>
    <property type="match status" value="1"/>
</dbReference>
<organism evidence="5 6">
    <name type="scientific">Streptomyces spiralis</name>
    <dbReference type="NCBI Taxonomy" id="66376"/>
    <lineage>
        <taxon>Bacteria</taxon>
        <taxon>Bacillati</taxon>
        <taxon>Actinomycetota</taxon>
        <taxon>Actinomycetes</taxon>
        <taxon>Kitasatosporales</taxon>
        <taxon>Streptomycetaceae</taxon>
        <taxon>Streptomyces</taxon>
    </lineage>
</organism>
<dbReference type="AlphaFoldDB" id="A0A918ZX75"/>
<sequence length="273" mass="29633">MRGAYRGRVPYTIAEQLPTAPEVLRPWVTGVRALSFTRPPEETFVRLPEAVTKVVLRVTADGQRDVLAVGPRVRASYHEGKTRVSCVELCLAPGTARPLLGVPAAALVGRVVALDGLPGEAARRLAAEMRWLDPREALPHLAEVLPGLLADAVDPSRTALLRAGVDALSVRLDRVPVQVRNVARELAVSERQLRNLFAEGVGVSPKHYARIDRVRTVVTRAADARWSELAASTGYFDQSHMTSDFRSLMGVPPRSYFAGLLPALSPCQAGPRT</sequence>
<dbReference type="PANTHER" id="PTHR46796">
    <property type="entry name" value="HTH-TYPE TRANSCRIPTIONAL ACTIVATOR RHAS-RELATED"/>
    <property type="match status" value="1"/>
</dbReference>
<keyword evidence="6" id="KW-1185">Reference proteome</keyword>
<reference evidence="5" key="1">
    <citation type="journal article" date="2014" name="Int. J. Syst. Evol. Microbiol.">
        <title>Complete genome sequence of Corynebacterium casei LMG S-19264T (=DSM 44701T), isolated from a smear-ripened cheese.</title>
        <authorList>
            <consortium name="US DOE Joint Genome Institute (JGI-PGF)"/>
            <person name="Walter F."/>
            <person name="Albersmeier A."/>
            <person name="Kalinowski J."/>
            <person name="Ruckert C."/>
        </authorList>
    </citation>
    <scope>NUCLEOTIDE SEQUENCE</scope>
    <source>
        <strain evidence="5">JCM 3302</strain>
    </source>
</reference>
<dbReference type="PANTHER" id="PTHR46796:SF15">
    <property type="entry name" value="BLL1074 PROTEIN"/>
    <property type="match status" value="1"/>
</dbReference>
<dbReference type="Proteomes" id="UP000641386">
    <property type="component" value="Unassembled WGS sequence"/>
</dbReference>
<evidence type="ECO:0000259" key="4">
    <source>
        <dbReference type="PROSITE" id="PS01124"/>
    </source>
</evidence>
<evidence type="ECO:0000256" key="2">
    <source>
        <dbReference type="ARBA" id="ARBA00023125"/>
    </source>
</evidence>
<gene>
    <name evidence="5" type="ORF">GCM10014715_33380</name>
</gene>
<proteinExistence type="predicted"/>